<accession>A0A3P6AWV5</accession>
<proteinExistence type="predicted"/>
<evidence type="ECO:0000313" key="2">
    <source>
        <dbReference type="EMBL" id="VDC94345.1"/>
    </source>
</evidence>
<dbReference type="AlphaFoldDB" id="A0A3P6AWV5"/>
<gene>
    <name evidence="2" type="ORF">BOLC3T17687H</name>
</gene>
<protein>
    <submittedName>
        <fullName evidence="2">Uncharacterized protein</fullName>
    </submittedName>
</protein>
<evidence type="ECO:0000256" key="1">
    <source>
        <dbReference type="SAM" id="MobiDB-lite"/>
    </source>
</evidence>
<reference evidence="2" key="1">
    <citation type="submission" date="2018-11" db="EMBL/GenBank/DDBJ databases">
        <authorList>
            <consortium name="Genoscope - CEA"/>
            <person name="William W."/>
        </authorList>
    </citation>
    <scope>NUCLEOTIDE SEQUENCE</scope>
</reference>
<feature type="region of interest" description="Disordered" evidence="1">
    <location>
        <begin position="26"/>
        <end position="50"/>
    </location>
</feature>
<organism evidence="2">
    <name type="scientific">Brassica oleracea</name>
    <name type="common">Wild cabbage</name>
    <dbReference type="NCBI Taxonomy" id="3712"/>
    <lineage>
        <taxon>Eukaryota</taxon>
        <taxon>Viridiplantae</taxon>
        <taxon>Streptophyta</taxon>
        <taxon>Embryophyta</taxon>
        <taxon>Tracheophyta</taxon>
        <taxon>Spermatophyta</taxon>
        <taxon>Magnoliopsida</taxon>
        <taxon>eudicotyledons</taxon>
        <taxon>Gunneridae</taxon>
        <taxon>Pentapetalae</taxon>
        <taxon>rosids</taxon>
        <taxon>malvids</taxon>
        <taxon>Brassicales</taxon>
        <taxon>Brassicaceae</taxon>
        <taxon>Brassiceae</taxon>
        <taxon>Brassica</taxon>
    </lineage>
</organism>
<feature type="compositionally biased region" description="Basic residues" evidence="1">
    <location>
        <begin position="26"/>
        <end position="39"/>
    </location>
</feature>
<sequence>MNGELPIRGFLSRSLVRRAWVARTRRKLQGGGAKRKKKSSGGDWGLKGPVTGPLKPVIPFDMLEDGAFRALPPLGDDLLRPAVVEDQNWPNVQASWSSVTDLASVLVDACAPAGLIFIPPREDMWP</sequence>
<dbReference type="EMBL" id="LR031872">
    <property type="protein sequence ID" value="VDC94345.1"/>
    <property type="molecule type" value="Genomic_DNA"/>
</dbReference>
<name>A0A3P6AWV5_BRAOL</name>